<dbReference type="EMBL" id="JAECZO010000101">
    <property type="protein sequence ID" value="KAK7197292.1"/>
    <property type="molecule type" value="Genomic_DNA"/>
</dbReference>
<comment type="caution">
    <text evidence="2">The sequence shown here is derived from an EMBL/GenBank/DDBJ whole genome shotgun (WGS) entry which is preliminary data.</text>
</comment>
<evidence type="ECO:0000256" key="1">
    <source>
        <dbReference type="SAM" id="MobiDB-lite"/>
    </source>
</evidence>
<feature type="compositionally biased region" description="Polar residues" evidence="1">
    <location>
        <begin position="201"/>
        <end position="211"/>
    </location>
</feature>
<evidence type="ECO:0000313" key="3">
    <source>
        <dbReference type="Proteomes" id="UP001430356"/>
    </source>
</evidence>
<accession>A0AAW0EW02</accession>
<sequence>MRRAASGGVLRLRHRSAVIASRGRSTTSSAASPVQHDRVSLRCPARLASTTAAPLCSLRHVAASPAHISTLGAARRYSAHGHEAVHHSDSDDYTDDYLQAYEELLLNAVSGGDDVADCSAQAGGADADTVSAGVDGALSGESTTDAMVADALAVLPSDGSAVLLADLARSLDVEAVSELFGSVRAFVELYPTIFTCTQHPGSGRWQVSRSHASPAPTATPADAGAGGSGGDDDSKRGSLAKLDVAAMLLDEDLHHIRGRRQVRAAGECSSSSGGGGDADEAAGRRRSRLQPVSPSPVLAPPPPSSDGAGDTTRLPADAPSSSLSSSWWSTVAGLLPADGSHVSIAALRASLPEALQQELHTNRTGLARRFKQEYAIASRAVALTADATALCRATATVAPSCFSASRAAAAAVPLWSPPVPRAASAADDGVYVPPPSDYDASEDAPPWLVQLALEDDGDDAATADLADAGQSATDAEAAPAAVLETSTGLQDVPYAGLGGRGRAGAARSSAVGLHPCELNLERIRQAPAPPPEHVKALASADAAPRVRPPRPSTPAEWMALHTAIAESRRLLTPLQMLDYLVECVPTFFVPVEELRPSDVLLKIIGAKTSMRTLVLRVYVYFVERSKDKTLVRLAPGLEHPQRGAADVHYAMWSTTTTTATAAAAVEGKDEAQQQQHIAETPSHAVTAVAASSPSHARSSRGGAVLTPSAATRVFPLMRVLRPITSKLVARPFMATTAALPTPSSSSSAVAAARSAAAPSSTPTRCAPAAPATTSALLSAVQVNTIGYPFAILAAHPVETWPWWARLLCVLPFDRYVPLEDLGAPHYCNGITDDLIQLAWRSTAASLPESVAAEPAGQPATPMPLALLRAPMERRHVRLRPFWLAPGCTAELETSAVPAGLVDKLRPAWLPVSRVLSRLTREAREAITNAALRRPSAAGCSAEEAVVQLLRDCGAVCWVSDDGVRVRRFTSAAGMDDYFHYSISLLYAFSSARAWEPLSEVLARAGDHVQPLFLQQHPTARASPESVGLVGMLHQAPPATLHTYLGLHTQWLETKPAPTSSDASTTATLLVRRRASLVSF</sequence>
<gene>
    <name evidence="2" type="ORF">NESM_000675900</name>
</gene>
<proteinExistence type="predicted"/>
<organism evidence="2 3">
    <name type="scientific">Novymonas esmeraldas</name>
    <dbReference type="NCBI Taxonomy" id="1808958"/>
    <lineage>
        <taxon>Eukaryota</taxon>
        <taxon>Discoba</taxon>
        <taxon>Euglenozoa</taxon>
        <taxon>Kinetoplastea</taxon>
        <taxon>Metakinetoplastina</taxon>
        <taxon>Trypanosomatida</taxon>
        <taxon>Trypanosomatidae</taxon>
        <taxon>Novymonas</taxon>
    </lineage>
</organism>
<reference evidence="2 3" key="1">
    <citation type="journal article" date="2021" name="MBio">
        <title>A New Model Trypanosomatid, Novymonas esmeraldas: Genomic Perception of Its 'Candidatus Pandoraea novymonadis' Endosymbiont.</title>
        <authorList>
            <person name="Zakharova A."/>
            <person name="Saura A."/>
            <person name="Butenko A."/>
            <person name="Podesvova L."/>
            <person name="Warmusova S."/>
            <person name="Kostygov A.Y."/>
            <person name="Nenarokova A."/>
            <person name="Lukes J."/>
            <person name="Opperdoes F.R."/>
            <person name="Yurchenko V."/>
        </authorList>
    </citation>
    <scope>NUCLEOTIDE SEQUENCE [LARGE SCALE GENOMIC DNA]</scope>
    <source>
        <strain evidence="2 3">E262AT.01</strain>
    </source>
</reference>
<protein>
    <submittedName>
        <fullName evidence="2">Uncharacterized protein</fullName>
    </submittedName>
</protein>
<feature type="compositionally biased region" description="Pro residues" evidence="1">
    <location>
        <begin position="293"/>
        <end position="304"/>
    </location>
</feature>
<name>A0AAW0EW02_9TRYP</name>
<feature type="region of interest" description="Disordered" evidence="1">
    <location>
        <begin position="201"/>
        <end position="237"/>
    </location>
</feature>
<dbReference type="AlphaFoldDB" id="A0AAW0EW02"/>
<keyword evidence="3" id="KW-1185">Reference proteome</keyword>
<dbReference type="Proteomes" id="UP001430356">
    <property type="component" value="Unassembled WGS sequence"/>
</dbReference>
<evidence type="ECO:0000313" key="2">
    <source>
        <dbReference type="EMBL" id="KAK7197292.1"/>
    </source>
</evidence>
<feature type="region of interest" description="Disordered" evidence="1">
    <location>
        <begin position="261"/>
        <end position="323"/>
    </location>
</feature>
<feature type="compositionally biased region" description="Low complexity" evidence="1">
    <location>
        <begin position="212"/>
        <end position="223"/>
    </location>
</feature>